<dbReference type="KEGG" id="ptp:RCA23_c24380"/>
<dbReference type="EMBL" id="CP003984">
    <property type="protein sequence ID" value="AII87960.1"/>
    <property type="molecule type" value="Genomic_DNA"/>
</dbReference>
<dbReference type="GO" id="GO:0005384">
    <property type="term" value="F:manganese ion transmembrane transporter activity"/>
    <property type="evidence" value="ECO:0007669"/>
    <property type="project" value="InterPro"/>
</dbReference>
<evidence type="ECO:0000256" key="5">
    <source>
        <dbReference type="SAM" id="Phobius"/>
    </source>
</evidence>
<feature type="transmembrane region" description="Helical" evidence="5">
    <location>
        <begin position="187"/>
        <end position="207"/>
    </location>
</feature>
<keyword evidence="2 5" id="KW-0812">Transmembrane</keyword>
<evidence type="ECO:0000256" key="3">
    <source>
        <dbReference type="ARBA" id="ARBA00022989"/>
    </source>
</evidence>
<accession>A0AAN0RKP4</accession>
<keyword evidence="3 5" id="KW-1133">Transmembrane helix</keyword>
<organism evidence="6 7">
    <name type="scientific">Planktomarina temperata RCA23</name>
    <dbReference type="NCBI Taxonomy" id="666509"/>
    <lineage>
        <taxon>Bacteria</taxon>
        <taxon>Pseudomonadati</taxon>
        <taxon>Pseudomonadota</taxon>
        <taxon>Alphaproteobacteria</taxon>
        <taxon>Rhodobacterales</taxon>
        <taxon>Paracoccaceae</taxon>
        <taxon>Planktomarina</taxon>
    </lineage>
</organism>
<feature type="transmembrane region" description="Helical" evidence="5">
    <location>
        <begin position="244"/>
        <end position="266"/>
    </location>
</feature>
<feature type="transmembrane region" description="Helical" evidence="5">
    <location>
        <begin position="213"/>
        <end position="232"/>
    </location>
</feature>
<dbReference type="AlphaFoldDB" id="A0AAN0RKP4"/>
<dbReference type="PANTHER" id="PTHR31851">
    <property type="entry name" value="FE(2+)/MN(2+) TRANSPORTER PCL1"/>
    <property type="match status" value="1"/>
</dbReference>
<protein>
    <recommendedName>
        <fullName evidence="8">VIT family protein</fullName>
    </recommendedName>
</protein>
<proteinExistence type="predicted"/>
<keyword evidence="4 5" id="KW-0472">Membrane</keyword>
<reference evidence="6 7" key="1">
    <citation type="journal article" date="2014" name="ISME J.">
        <title>Adaptation of an abundant Roseobacter RCA organism to pelagic systems revealed by genomic and transcriptomic analyses.</title>
        <authorList>
            <person name="Voget S."/>
            <person name="Wemheuer B."/>
            <person name="Brinkhoff T."/>
            <person name="Vollmers J."/>
            <person name="Dietrich S."/>
            <person name="Giebel H.A."/>
            <person name="Beardsley C."/>
            <person name="Sardemann C."/>
            <person name="Bakenhus I."/>
            <person name="Billerbeck S."/>
            <person name="Daniel R."/>
            <person name="Simon M."/>
        </authorList>
    </citation>
    <scope>NUCLEOTIDE SEQUENCE [LARGE SCALE GENOMIC DNA]</scope>
    <source>
        <strain evidence="6 7">RCA23</strain>
    </source>
</reference>
<dbReference type="Pfam" id="PF01988">
    <property type="entry name" value="VIT1"/>
    <property type="match status" value="1"/>
</dbReference>
<dbReference type="InterPro" id="IPR008217">
    <property type="entry name" value="Ccc1_fam"/>
</dbReference>
<evidence type="ECO:0000313" key="7">
    <source>
        <dbReference type="Proteomes" id="UP000028680"/>
    </source>
</evidence>
<sequence>MPISGALRSALFSLCLTLRSCRRHVLIQANFGKIDRMSHPSAHPDDPHYVTRNSWLRAAVLGANDGIVSVSSLVVGVAAAEPDARVILVAGVAGLVAGAMSMAAGEYVSVSSQSDTERADIKREEAALRDMPAAELEELVEIYRLRGLTDETARKVAQELSEHDALGAHIRDELGLSEIHSANPLEAAIASGLTFSVAAAIPVLAAVVAPSDWIVPTVWAVTVGSLAGLGALGAKFGGAPMRPAMFRVMGWGVLAMAVTTGVGYLFGVHI</sequence>
<evidence type="ECO:0008006" key="8">
    <source>
        <dbReference type="Google" id="ProtNLM"/>
    </source>
</evidence>
<feature type="transmembrane region" description="Helical" evidence="5">
    <location>
        <begin position="86"/>
        <end position="108"/>
    </location>
</feature>
<dbReference type="CDD" id="cd02432">
    <property type="entry name" value="Nodulin-21_like_1"/>
    <property type="match status" value="1"/>
</dbReference>
<evidence type="ECO:0000313" key="6">
    <source>
        <dbReference type="EMBL" id="AII87960.1"/>
    </source>
</evidence>
<evidence type="ECO:0000256" key="4">
    <source>
        <dbReference type="ARBA" id="ARBA00023136"/>
    </source>
</evidence>
<name>A0AAN0RKP4_9RHOB</name>
<gene>
    <name evidence="6" type="ORF">RCA23_c24380</name>
</gene>
<dbReference type="GO" id="GO:0012505">
    <property type="term" value="C:endomembrane system"/>
    <property type="evidence" value="ECO:0007669"/>
    <property type="project" value="UniProtKB-SubCell"/>
</dbReference>
<dbReference type="GO" id="GO:0030026">
    <property type="term" value="P:intracellular manganese ion homeostasis"/>
    <property type="evidence" value="ECO:0007669"/>
    <property type="project" value="InterPro"/>
</dbReference>
<evidence type="ECO:0000256" key="1">
    <source>
        <dbReference type="ARBA" id="ARBA00004127"/>
    </source>
</evidence>
<keyword evidence="7" id="KW-1185">Reference proteome</keyword>
<dbReference type="Proteomes" id="UP000028680">
    <property type="component" value="Chromosome"/>
</dbReference>
<comment type="subcellular location">
    <subcellularLocation>
        <location evidence="1">Endomembrane system</location>
        <topology evidence="1">Multi-pass membrane protein</topology>
    </subcellularLocation>
</comment>
<evidence type="ECO:0000256" key="2">
    <source>
        <dbReference type="ARBA" id="ARBA00022692"/>
    </source>
</evidence>